<reference evidence="3 4" key="1">
    <citation type="submission" date="2021-07" db="EMBL/GenBank/DDBJ databases">
        <title>The Aristolochia fimbriata genome: insights into angiosperm evolution, floral development and chemical biosynthesis.</title>
        <authorList>
            <person name="Jiao Y."/>
        </authorList>
    </citation>
    <scope>NUCLEOTIDE SEQUENCE [LARGE SCALE GENOMIC DNA]</scope>
    <source>
        <strain evidence="3">IBCAS-2021</strain>
        <tissue evidence="3">Leaf</tissue>
    </source>
</reference>
<dbReference type="Pfam" id="PF13960">
    <property type="entry name" value="DUF4218"/>
    <property type="match status" value="1"/>
</dbReference>
<gene>
    <name evidence="3" type="ORF">H6P81_010322</name>
</gene>
<dbReference type="InterPro" id="IPR004252">
    <property type="entry name" value="Probable_transposase_24"/>
</dbReference>
<feature type="region of interest" description="Disordered" evidence="1">
    <location>
        <begin position="1"/>
        <end position="20"/>
    </location>
</feature>
<feature type="domain" description="DUF4218" evidence="2">
    <location>
        <begin position="109"/>
        <end position="220"/>
    </location>
</feature>
<evidence type="ECO:0000313" key="3">
    <source>
        <dbReference type="EMBL" id="KAG9450357.1"/>
    </source>
</evidence>
<sequence>MDMERLNIRKPLHPKPSRKKTGEFVIPHASYQMSMSAKERFFKVLKDLKLPDGFSTNISKNVREGKLVGLKNHDCHVLMQQLLPLALRTTVAKPVATVLIEYCNFFKELCSKTVELNRLEALEQKILIILCNFEKIFPPAFFDVMVHLTIHLATEAKVVGLIQYRWMYPIERYLLTLKNYIRNNHRPKGSIAEGYLMEEVTTFCARYVHGMETKLNRPVRYEEGPIGVGTSFWMTANESYQAHRFIPFNNENVMSYIEYDKNRLCVPDEVVKAVCMTNLCQSIKKWRNKLKKKYDKKNEEEKKICGDKRLTQEEWDLLVKYWESEEVIESCRRNKVNRSHAQATNTLGSKSIAQHYAEERERFGDDFTVLGSYLSAHRKKDGSYHNTYTQEKCIWIPCLAAIMVVSSGAWGVVGQEGVTCTRGPRMLGLSLSRHRFKRKTKRW</sequence>
<comment type="caution">
    <text evidence="3">The sequence shown here is derived from an EMBL/GenBank/DDBJ whole genome shotgun (WGS) entry which is preliminary data.</text>
</comment>
<evidence type="ECO:0000259" key="2">
    <source>
        <dbReference type="Pfam" id="PF13960"/>
    </source>
</evidence>
<dbReference type="EMBL" id="JAINDJ010000004">
    <property type="protein sequence ID" value="KAG9450357.1"/>
    <property type="molecule type" value="Genomic_DNA"/>
</dbReference>
<evidence type="ECO:0000313" key="4">
    <source>
        <dbReference type="Proteomes" id="UP000825729"/>
    </source>
</evidence>
<dbReference type="PANTHER" id="PTHR48258:SF3">
    <property type="entry name" value="FK506-BINDING PROTEIN 4-LIKE ISOFORM X1"/>
    <property type="match status" value="1"/>
</dbReference>
<protein>
    <recommendedName>
        <fullName evidence="2">DUF4218 domain-containing protein</fullName>
    </recommendedName>
</protein>
<organism evidence="3 4">
    <name type="scientific">Aristolochia fimbriata</name>
    <name type="common">White veined hardy Dutchman's pipe vine</name>
    <dbReference type="NCBI Taxonomy" id="158543"/>
    <lineage>
        <taxon>Eukaryota</taxon>
        <taxon>Viridiplantae</taxon>
        <taxon>Streptophyta</taxon>
        <taxon>Embryophyta</taxon>
        <taxon>Tracheophyta</taxon>
        <taxon>Spermatophyta</taxon>
        <taxon>Magnoliopsida</taxon>
        <taxon>Magnoliidae</taxon>
        <taxon>Piperales</taxon>
        <taxon>Aristolochiaceae</taxon>
        <taxon>Aristolochia</taxon>
    </lineage>
</organism>
<dbReference type="PANTHER" id="PTHR48258">
    <property type="entry name" value="DUF4218 DOMAIN-CONTAINING PROTEIN-RELATED"/>
    <property type="match status" value="1"/>
</dbReference>
<keyword evidence="4" id="KW-1185">Reference proteome</keyword>
<dbReference type="AlphaFoldDB" id="A0AAV7ERU4"/>
<accession>A0AAV7ERU4</accession>
<dbReference type="Proteomes" id="UP000825729">
    <property type="component" value="Unassembled WGS sequence"/>
</dbReference>
<dbReference type="InterPro" id="IPR025452">
    <property type="entry name" value="DUF4218"/>
</dbReference>
<proteinExistence type="predicted"/>
<feature type="compositionally biased region" description="Basic residues" evidence="1">
    <location>
        <begin position="8"/>
        <end position="19"/>
    </location>
</feature>
<name>A0AAV7ERU4_ARIFI</name>
<dbReference type="Pfam" id="PF03004">
    <property type="entry name" value="Transposase_24"/>
    <property type="match status" value="1"/>
</dbReference>
<evidence type="ECO:0000256" key="1">
    <source>
        <dbReference type="SAM" id="MobiDB-lite"/>
    </source>
</evidence>